<protein>
    <submittedName>
        <fullName evidence="2">Uncharacterized protein</fullName>
    </submittedName>
</protein>
<organism evidence="2 3">
    <name type="scientific">Daedalea quercina L-15889</name>
    <dbReference type="NCBI Taxonomy" id="1314783"/>
    <lineage>
        <taxon>Eukaryota</taxon>
        <taxon>Fungi</taxon>
        <taxon>Dikarya</taxon>
        <taxon>Basidiomycota</taxon>
        <taxon>Agaricomycotina</taxon>
        <taxon>Agaricomycetes</taxon>
        <taxon>Polyporales</taxon>
        <taxon>Fomitopsis</taxon>
    </lineage>
</organism>
<feature type="region of interest" description="Disordered" evidence="1">
    <location>
        <begin position="195"/>
        <end position="220"/>
    </location>
</feature>
<gene>
    <name evidence="2" type="ORF">DAEQUDRAFT_132508</name>
</gene>
<proteinExistence type="predicted"/>
<feature type="compositionally biased region" description="Basic and acidic residues" evidence="1">
    <location>
        <begin position="204"/>
        <end position="219"/>
    </location>
</feature>
<feature type="region of interest" description="Disordered" evidence="1">
    <location>
        <begin position="243"/>
        <end position="281"/>
    </location>
</feature>
<name>A0A165KPY0_9APHY</name>
<accession>A0A165KPY0</accession>
<dbReference type="Proteomes" id="UP000076727">
    <property type="component" value="Unassembled WGS sequence"/>
</dbReference>
<evidence type="ECO:0000256" key="1">
    <source>
        <dbReference type="SAM" id="MobiDB-lite"/>
    </source>
</evidence>
<dbReference type="OrthoDB" id="3265918at2759"/>
<dbReference type="AlphaFoldDB" id="A0A165KPY0"/>
<sequence length="308" mass="34892">MPKCYELRRLPKASKQLKSLNFKRTTPGSITKYGTHIVDRRHPIAQSREPKVRTSFSTPDIHVRVMHKALLCAPMDLRVDPPLPVRRKTGQVNVSIQNLMYNTVLPKAVFRSKVATKIRTALSLIVTRGADVEKDAEGREKIVFGEADAGRHWILDDWTYIVRPTLEVYRMPYQTLIPILREALITLRRQAKRAEKTWTTQRPADTRKDMGKNTWKDPQRGIGRFLHTRAGATIIPQEISHTTSVLSSNPDGDVTMPSETKECLVPGDPKRKSTGEIPSRDSLCTTFQTGCRDPRIVSPRSSTMDLTT</sequence>
<evidence type="ECO:0000313" key="3">
    <source>
        <dbReference type="Proteomes" id="UP000076727"/>
    </source>
</evidence>
<keyword evidence="3" id="KW-1185">Reference proteome</keyword>
<dbReference type="STRING" id="1314783.A0A165KPY0"/>
<reference evidence="2 3" key="1">
    <citation type="journal article" date="2016" name="Mol. Biol. Evol.">
        <title>Comparative Genomics of Early-Diverging Mushroom-Forming Fungi Provides Insights into the Origins of Lignocellulose Decay Capabilities.</title>
        <authorList>
            <person name="Nagy L.G."/>
            <person name="Riley R."/>
            <person name="Tritt A."/>
            <person name="Adam C."/>
            <person name="Daum C."/>
            <person name="Floudas D."/>
            <person name="Sun H."/>
            <person name="Yadav J.S."/>
            <person name="Pangilinan J."/>
            <person name="Larsson K.H."/>
            <person name="Matsuura K."/>
            <person name="Barry K."/>
            <person name="Labutti K."/>
            <person name="Kuo R."/>
            <person name="Ohm R.A."/>
            <person name="Bhattacharya S.S."/>
            <person name="Shirouzu T."/>
            <person name="Yoshinaga Y."/>
            <person name="Martin F.M."/>
            <person name="Grigoriev I.V."/>
            <person name="Hibbett D.S."/>
        </authorList>
    </citation>
    <scope>NUCLEOTIDE SEQUENCE [LARGE SCALE GENOMIC DNA]</scope>
    <source>
        <strain evidence="2 3">L-15889</strain>
    </source>
</reference>
<dbReference type="EMBL" id="KV429186">
    <property type="protein sequence ID" value="KZT63428.1"/>
    <property type="molecule type" value="Genomic_DNA"/>
</dbReference>
<evidence type="ECO:0000313" key="2">
    <source>
        <dbReference type="EMBL" id="KZT63428.1"/>
    </source>
</evidence>